<proteinExistence type="predicted"/>
<evidence type="ECO:0000313" key="2">
    <source>
        <dbReference type="Proteomes" id="UP001415857"/>
    </source>
</evidence>
<reference evidence="1 2" key="1">
    <citation type="journal article" date="2024" name="Plant J.">
        <title>Genome sequences and population genomics reveal climatic adaptation and genomic divergence between two closely related sweetgum species.</title>
        <authorList>
            <person name="Xu W.Q."/>
            <person name="Ren C.Q."/>
            <person name="Zhang X.Y."/>
            <person name="Comes H.P."/>
            <person name="Liu X.H."/>
            <person name="Li Y.G."/>
            <person name="Kettle C.J."/>
            <person name="Jalonen R."/>
            <person name="Gaisberger H."/>
            <person name="Ma Y.Z."/>
            <person name="Qiu Y.X."/>
        </authorList>
    </citation>
    <scope>NUCLEOTIDE SEQUENCE [LARGE SCALE GENOMIC DNA]</scope>
    <source>
        <strain evidence="1">Hangzhou</strain>
    </source>
</reference>
<sequence>MFVNTLAKSPTFAKNPRQLQFEADINRLFLYTSYNRLGRDADEADAEEIIDMAGKASVADQQKQVQENIHSQIKTFCTSMDEILLPDIKKVNELLGSPPQTTAAPRRSGLSFAVGRNGPPSDCPAQLYLRQGH</sequence>
<protein>
    <submittedName>
        <fullName evidence="1">Uncharacterized protein</fullName>
    </submittedName>
</protein>
<comment type="caution">
    <text evidence="1">The sequence shown here is derived from an EMBL/GenBank/DDBJ whole genome shotgun (WGS) entry which is preliminary data.</text>
</comment>
<dbReference type="Proteomes" id="UP001415857">
    <property type="component" value="Unassembled WGS sequence"/>
</dbReference>
<dbReference type="AlphaFoldDB" id="A0AAP0RDD5"/>
<evidence type="ECO:0000313" key="1">
    <source>
        <dbReference type="EMBL" id="KAK9275779.1"/>
    </source>
</evidence>
<organism evidence="1 2">
    <name type="scientific">Liquidambar formosana</name>
    <name type="common">Formosan gum</name>
    <dbReference type="NCBI Taxonomy" id="63359"/>
    <lineage>
        <taxon>Eukaryota</taxon>
        <taxon>Viridiplantae</taxon>
        <taxon>Streptophyta</taxon>
        <taxon>Embryophyta</taxon>
        <taxon>Tracheophyta</taxon>
        <taxon>Spermatophyta</taxon>
        <taxon>Magnoliopsida</taxon>
        <taxon>eudicotyledons</taxon>
        <taxon>Gunneridae</taxon>
        <taxon>Pentapetalae</taxon>
        <taxon>Saxifragales</taxon>
        <taxon>Altingiaceae</taxon>
        <taxon>Liquidambar</taxon>
    </lineage>
</organism>
<dbReference type="EMBL" id="JBBPBK010000011">
    <property type="protein sequence ID" value="KAK9275779.1"/>
    <property type="molecule type" value="Genomic_DNA"/>
</dbReference>
<accession>A0AAP0RDD5</accession>
<dbReference type="InterPro" id="IPR040415">
    <property type="entry name" value="SETD9"/>
</dbReference>
<keyword evidence="2" id="KW-1185">Reference proteome</keyword>
<gene>
    <name evidence="1" type="ORF">L1049_023048</name>
</gene>
<dbReference type="PANTHER" id="PTHR33524">
    <property type="entry name" value="C5ORF35"/>
    <property type="match status" value="1"/>
</dbReference>
<name>A0AAP0RDD5_LIQFO</name>
<dbReference type="PANTHER" id="PTHR33524:SF1">
    <property type="entry name" value="SET DOMAIN-CONTAINING PROTEIN"/>
    <property type="match status" value="1"/>
</dbReference>